<dbReference type="EMBL" id="CAJVPT010011673">
    <property type="protein sequence ID" value="CAG8581131.1"/>
    <property type="molecule type" value="Genomic_DNA"/>
</dbReference>
<protein>
    <submittedName>
        <fullName evidence="1">12168_t:CDS:1</fullName>
    </submittedName>
</protein>
<evidence type="ECO:0000313" key="2">
    <source>
        <dbReference type="Proteomes" id="UP000789525"/>
    </source>
</evidence>
<evidence type="ECO:0000313" key="1">
    <source>
        <dbReference type="EMBL" id="CAG8581131.1"/>
    </source>
</evidence>
<gene>
    <name evidence="1" type="ORF">ACOLOM_LOCUS5974</name>
</gene>
<dbReference type="Proteomes" id="UP000789525">
    <property type="component" value="Unassembled WGS sequence"/>
</dbReference>
<organism evidence="1 2">
    <name type="scientific">Acaulospora colombiana</name>
    <dbReference type="NCBI Taxonomy" id="27376"/>
    <lineage>
        <taxon>Eukaryota</taxon>
        <taxon>Fungi</taxon>
        <taxon>Fungi incertae sedis</taxon>
        <taxon>Mucoromycota</taxon>
        <taxon>Glomeromycotina</taxon>
        <taxon>Glomeromycetes</taxon>
        <taxon>Diversisporales</taxon>
        <taxon>Acaulosporaceae</taxon>
        <taxon>Acaulospora</taxon>
    </lineage>
</organism>
<comment type="caution">
    <text evidence="1">The sequence shown here is derived from an EMBL/GenBank/DDBJ whole genome shotgun (WGS) entry which is preliminary data.</text>
</comment>
<sequence length="293" mass="32881">MASIWLRTLKSYGIPELSIANLETNTGQGDIVHKVIIINADQQIGNYWIRANMSSCSIPRGSPDTINYNTRVFDNMNITGILRYEGAPETIPTSEAYPADLSDCTDHDPTTLNPVSLTPSVPTDYAKRLLLEISVRANPVLVALINNSSMVMDFYHPSNEKVIEGAGFVTSDNAYSYDVPNQPVEIILNNTERRTHPFHLASEEGSYSQPLSSLKYDFNNPVFRDTLTLKEQSLTAIRYYADNPGVWLIHCHIEWHVEMGMVAQLIESPSEFKKLTIPKDVLELCNVKDEENS</sequence>
<reference evidence="1" key="1">
    <citation type="submission" date="2021-06" db="EMBL/GenBank/DDBJ databases">
        <authorList>
            <person name="Kallberg Y."/>
            <person name="Tangrot J."/>
            <person name="Rosling A."/>
        </authorList>
    </citation>
    <scope>NUCLEOTIDE SEQUENCE</scope>
    <source>
        <strain evidence="1">CL356</strain>
    </source>
</reference>
<accession>A0ACA9MB52</accession>
<keyword evidence="2" id="KW-1185">Reference proteome</keyword>
<name>A0ACA9MB52_9GLOM</name>
<proteinExistence type="predicted"/>